<organism evidence="1 2">
    <name type="scientific">Choiromyces venosus 120613-1</name>
    <dbReference type="NCBI Taxonomy" id="1336337"/>
    <lineage>
        <taxon>Eukaryota</taxon>
        <taxon>Fungi</taxon>
        <taxon>Dikarya</taxon>
        <taxon>Ascomycota</taxon>
        <taxon>Pezizomycotina</taxon>
        <taxon>Pezizomycetes</taxon>
        <taxon>Pezizales</taxon>
        <taxon>Tuberaceae</taxon>
        <taxon>Choiromyces</taxon>
    </lineage>
</organism>
<name>A0A3N4K5F0_9PEZI</name>
<dbReference type="Proteomes" id="UP000276215">
    <property type="component" value="Unassembled WGS sequence"/>
</dbReference>
<keyword evidence="2" id="KW-1185">Reference proteome</keyword>
<dbReference type="EMBL" id="ML120361">
    <property type="protein sequence ID" value="RPB03651.1"/>
    <property type="molecule type" value="Genomic_DNA"/>
</dbReference>
<gene>
    <name evidence="1" type="ORF">L873DRAFT_88151</name>
</gene>
<dbReference type="AlphaFoldDB" id="A0A3N4K5F0"/>
<reference evidence="1 2" key="1">
    <citation type="journal article" date="2018" name="Nat. Ecol. Evol.">
        <title>Pezizomycetes genomes reveal the molecular basis of ectomycorrhizal truffle lifestyle.</title>
        <authorList>
            <person name="Murat C."/>
            <person name="Payen T."/>
            <person name="Noel B."/>
            <person name="Kuo A."/>
            <person name="Morin E."/>
            <person name="Chen J."/>
            <person name="Kohler A."/>
            <person name="Krizsan K."/>
            <person name="Balestrini R."/>
            <person name="Da Silva C."/>
            <person name="Montanini B."/>
            <person name="Hainaut M."/>
            <person name="Levati E."/>
            <person name="Barry K.W."/>
            <person name="Belfiori B."/>
            <person name="Cichocki N."/>
            <person name="Clum A."/>
            <person name="Dockter R.B."/>
            <person name="Fauchery L."/>
            <person name="Guy J."/>
            <person name="Iotti M."/>
            <person name="Le Tacon F."/>
            <person name="Lindquist E.A."/>
            <person name="Lipzen A."/>
            <person name="Malagnac F."/>
            <person name="Mello A."/>
            <person name="Molinier V."/>
            <person name="Miyauchi S."/>
            <person name="Poulain J."/>
            <person name="Riccioni C."/>
            <person name="Rubini A."/>
            <person name="Sitrit Y."/>
            <person name="Splivallo R."/>
            <person name="Traeger S."/>
            <person name="Wang M."/>
            <person name="Zifcakova L."/>
            <person name="Wipf D."/>
            <person name="Zambonelli A."/>
            <person name="Paolocci F."/>
            <person name="Nowrousian M."/>
            <person name="Ottonello S."/>
            <person name="Baldrian P."/>
            <person name="Spatafora J.W."/>
            <person name="Henrissat B."/>
            <person name="Nagy L.G."/>
            <person name="Aury J.M."/>
            <person name="Wincker P."/>
            <person name="Grigoriev I.V."/>
            <person name="Bonfante P."/>
            <person name="Martin F.M."/>
        </authorList>
    </citation>
    <scope>NUCLEOTIDE SEQUENCE [LARGE SCALE GENOMIC DNA]</scope>
    <source>
        <strain evidence="1 2">120613-1</strain>
    </source>
</reference>
<evidence type="ECO:0000313" key="1">
    <source>
        <dbReference type="EMBL" id="RPB03651.1"/>
    </source>
</evidence>
<evidence type="ECO:0000313" key="2">
    <source>
        <dbReference type="Proteomes" id="UP000276215"/>
    </source>
</evidence>
<protein>
    <submittedName>
        <fullName evidence="1">Uncharacterized protein</fullName>
    </submittedName>
</protein>
<sequence length="116" mass="12636">MPLARVWTPWIKPKWSLEISKRSLLTGTTACPFFDAMGRVYAKVVESLGVLRGQGLSIGNCHGVDPIQFIVSQQKAHGLASFDKALRHLPMSYGIPLSIAKAGMESAFNTTIDAYA</sequence>
<proteinExistence type="predicted"/>
<accession>A0A3N4K5F0</accession>